<gene>
    <name evidence="5" type="ORF">ACEN34_00570</name>
</gene>
<evidence type="ECO:0000256" key="1">
    <source>
        <dbReference type="ARBA" id="ARBA00022741"/>
    </source>
</evidence>
<dbReference type="EMBL" id="JBGQPK010000001">
    <property type="protein sequence ID" value="MFL2028114.1"/>
    <property type="molecule type" value="Genomic_DNA"/>
</dbReference>
<keyword evidence="6" id="KW-1185">Reference proteome</keyword>
<dbReference type="RefSeq" id="WP_407136679.1">
    <property type="nucleotide sequence ID" value="NZ_JBGQPK010000001.1"/>
</dbReference>
<evidence type="ECO:0000313" key="6">
    <source>
        <dbReference type="Proteomes" id="UP001625389"/>
    </source>
</evidence>
<dbReference type="Proteomes" id="UP001625389">
    <property type="component" value="Unassembled WGS sequence"/>
</dbReference>
<sequence length="387" mass="43708">MASPTTHAKLSASGAMKWINCPPMLWMEEGLPDTTSPYAAEGTLAHSLVEAKLARETDKITDAEYAKKLAHIKQSQFYNQSMEDYTDDHVALVLEDFNGTPDADIYLEKRVNFSDWATGGFGTSDTIIASDGQLQIWDLKYGKGVKVNADHNFQLMLYALGAYAFYDVLYGFESVKMTISQPRIGNLSQFEMSMDDLLKWGEEVVKPAADDAMNGRGEWDFEDPHTWRFYKAAGFCRHLAEKNLEIRKYEFKQANTLKPDEIADILDQKADIERWLKAVEYYAMSQVRDGKLVVPGYKLVEGRSNRKITDPVAAETVLRKHGFNKRDITETKLLSLTALEKVTGKDKFTQLLGDLILRPTGKPTLVTNDDKRPAMNSVEDAQNDFDN</sequence>
<organism evidence="5 6">
    <name type="scientific">Loigolactobacillus zhaoyuanensis</name>
    <dbReference type="NCBI Taxonomy" id="2486017"/>
    <lineage>
        <taxon>Bacteria</taxon>
        <taxon>Bacillati</taxon>
        <taxon>Bacillota</taxon>
        <taxon>Bacilli</taxon>
        <taxon>Lactobacillales</taxon>
        <taxon>Lactobacillaceae</taxon>
        <taxon>Loigolactobacillus</taxon>
    </lineage>
</organism>
<dbReference type="Pfam" id="PF10926">
    <property type="entry name" value="DUF2800"/>
    <property type="match status" value="1"/>
</dbReference>
<dbReference type="InterPro" id="IPR021229">
    <property type="entry name" value="DUF2800"/>
</dbReference>
<proteinExistence type="predicted"/>
<comment type="caution">
    <text evidence="5">The sequence shown here is derived from an EMBL/GenBank/DDBJ whole genome shotgun (WGS) entry which is preliminary data.</text>
</comment>
<keyword evidence="2" id="KW-0347">Helicase</keyword>
<keyword evidence="2" id="KW-0378">Hydrolase</keyword>
<accession>A0ABW8UE05</accession>
<protein>
    <submittedName>
        <fullName evidence="5">DUF2800 domain-containing protein</fullName>
    </submittedName>
</protein>
<evidence type="ECO:0000313" key="5">
    <source>
        <dbReference type="EMBL" id="MFL2028114.1"/>
    </source>
</evidence>
<evidence type="ECO:0000256" key="2">
    <source>
        <dbReference type="ARBA" id="ARBA00022806"/>
    </source>
</evidence>
<feature type="region of interest" description="Disordered" evidence="4">
    <location>
        <begin position="362"/>
        <end position="387"/>
    </location>
</feature>
<reference evidence="5 6" key="1">
    <citation type="submission" date="2024-08" db="EMBL/GenBank/DDBJ databases">
        <authorList>
            <person name="Arias E."/>
        </authorList>
    </citation>
    <scope>NUCLEOTIDE SEQUENCE [LARGE SCALE GENOMIC DNA]</scope>
    <source>
        <strain evidence="5 6">FAM 25317</strain>
    </source>
</reference>
<keyword evidence="3" id="KW-0067">ATP-binding</keyword>
<keyword evidence="1" id="KW-0547">Nucleotide-binding</keyword>
<evidence type="ECO:0000256" key="3">
    <source>
        <dbReference type="ARBA" id="ARBA00022840"/>
    </source>
</evidence>
<dbReference type="Gene3D" id="3.90.320.10">
    <property type="match status" value="1"/>
</dbReference>
<name>A0ABW8UE05_9LACO</name>
<evidence type="ECO:0000256" key="4">
    <source>
        <dbReference type="SAM" id="MobiDB-lite"/>
    </source>
</evidence>
<dbReference type="InterPro" id="IPR011604">
    <property type="entry name" value="PDDEXK-like_dom_sf"/>
</dbReference>